<protein>
    <submittedName>
        <fullName evidence="2">Tetratricopeptide repeat domain 23 like</fullName>
    </submittedName>
</protein>
<organism evidence="2 3">
    <name type="scientific">Phocoena sinus</name>
    <name type="common">Vaquita</name>
    <dbReference type="NCBI Taxonomy" id="42100"/>
    <lineage>
        <taxon>Eukaryota</taxon>
        <taxon>Metazoa</taxon>
        <taxon>Chordata</taxon>
        <taxon>Craniata</taxon>
        <taxon>Vertebrata</taxon>
        <taxon>Euteleostomi</taxon>
        <taxon>Mammalia</taxon>
        <taxon>Eutheria</taxon>
        <taxon>Laurasiatheria</taxon>
        <taxon>Artiodactyla</taxon>
        <taxon>Whippomorpha</taxon>
        <taxon>Cetacea</taxon>
        <taxon>Odontoceti</taxon>
        <taxon>Phocoenidae</taxon>
        <taxon>Phocoena</taxon>
    </lineage>
</organism>
<accession>A0A8C9BF00</accession>
<sequence length="392" mass="43902">MRASPIRIPTVSNDTYWDFCFHLSQQTKIPEHQQTDELYPTSGSGESEQDAEAKEEKAIDRMSLPKEKLAQSQKKVAQLIKGKMIIKQKTHWELIRCVILPRIIFGEEPWKCAQALATLAYGYVTLRGLPAQAKKHAECAKNTLLTWKGNTTSDKEEKEILETLVIRYPSLPKAYFNLQKSERNMEELKKSYKGGASGLQVSEEDLTGALGRASLANRRLNLALAYFEKAVDNVIAAKGDRTSDLLGLYEEIAQIEELRRNHDQAIRYVQQAHSICVSLFTEVSPQAAEASALLAKAYAVTGEAQHRLSRRGGFADINISWSREGSTLANGMVCLSIWTDYKWLFMSVMGDKTGHHFVGNPLCVNLGTIISPQISWNIKTSKIGGLPWWRSG</sequence>
<dbReference type="InterPro" id="IPR042621">
    <property type="entry name" value="TTC23/TTC23L"/>
</dbReference>
<proteinExistence type="predicted"/>
<reference evidence="2" key="3">
    <citation type="submission" date="2025-09" db="UniProtKB">
        <authorList>
            <consortium name="Ensembl"/>
        </authorList>
    </citation>
    <scope>IDENTIFICATION</scope>
</reference>
<evidence type="ECO:0000313" key="3">
    <source>
        <dbReference type="Proteomes" id="UP000694554"/>
    </source>
</evidence>
<dbReference type="InterPro" id="IPR011990">
    <property type="entry name" value="TPR-like_helical_dom_sf"/>
</dbReference>
<keyword evidence="3" id="KW-1185">Reference proteome</keyword>
<name>A0A8C9BF00_PHOSS</name>
<dbReference type="AlphaFoldDB" id="A0A8C9BF00"/>
<dbReference type="PANTHER" id="PTHR14485:SF4">
    <property type="entry name" value="TETRATRICOPEPTIDE REPEAT PROTEIN 23-LIKE"/>
    <property type="match status" value="1"/>
</dbReference>
<reference evidence="2" key="1">
    <citation type="submission" date="2019-08" db="EMBL/GenBank/DDBJ databases">
        <title>Phocoena sinus (Vaquita) genome, mPhoSin1, primary haplotype.</title>
        <authorList>
            <person name="Morin P."/>
            <person name="Mountcastle J."/>
            <person name="Fungtammasan C."/>
            <person name="Rhie A."/>
            <person name="Rojas-Bracho L."/>
            <person name="Smith C.R."/>
            <person name="Taylor B.L."/>
            <person name="Gulland F.M.D."/>
            <person name="Musser W."/>
            <person name="Houck M."/>
            <person name="Haase B."/>
            <person name="Paez S."/>
            <person name="Howe K."/>
            <person name="Torrance J."/>
            <person name="Formenti G."/>
            <person name="Phillippy A."/>
            <person name="Ryder O."/>
            <person name="Jarvis E.D."/>
            <person name="Fedrigo O."/>
        </authorList>
    </citation>
    <scope>NUCLEOTIDE SEQUENCE [LARGE SCALE GENOMIC DNA]</scope>
</reference>
<dbReference type="GeneTree" id="ENSGT00530000063847"/>
<dbReference type="Proteomes" id="UP000694554">
    <property type="component" value="Chromosome 3"/>
</dbReference>
<dbReference type="Ensembl" id="ENSPSNT00000008837.1">
    <property type="protein sequence ID" value="ENSPSNP00000007792.1"/>
    <property type="gene ID" value="ENSPSNG00000005753.1"/>
</dbReference>
<dbReference type="SUPFAM" id="SSF48452">
    <property type="entry name" value="TPR-like"/>
    <property type="match status" value="1"/>
</dbReference>
<dbReference type="Gene3D" id="1.25.40.10">
    <property type="entry name" value="Tetratricopeptide repeat domain"/>
    <property type="match status" value="1"/>
</dbReference>
<reference evidence="2" key="2">
    <citation type="submission" date="2025-08" db="UniProtKB">
        <authorList>
            <consortium name="Ensembl"/>
        </authorList>
    </citation>
    <scope>IDENTIFICATION</scope>
</reference>
<feature type="region of interest" description="Disordered" evidence="1">
    <location>
        <begin position="32"/>
        <end position="57"/>
    </location>
</feature>
<evidence type="ECO:0000313" key="2">
    <source>
        <dbReference type="Ensembl" id="ENSPSNP00000007792.1"/>
    </source>
</evidence>
<dbReference type="PANTHER" id="PTHR14485">
    <property type="entry name" value="TETRATRICOPEPTIDE REPEAT PROTEIN 23"/>
    <property type="match status" value="1"/>
</dbReference>
<evidence type="ECO:0000256" key="1">
    <source>
        <dbReference type="SAM" id="MobiDB-lite"/>
    </source>
</evidence>
<gene>
    <name evidence="2" type="primary">TTC23L</name>
</gene>